<feature type="binding site" evidence="6">
    <location>
        <position position="103"/>
    </location>
    <ligand>
        <name>S-adenosyl-L-methionine</name>
        <dbReference type="ChEBI" id="CHEBI:59789"/>
    </ligand>
</feature>
<keyword evidence="3 6" id="KW-0808">Transferase</keyword>
<dbReference type="GO" id="GO:0009234">
    <property type="term" value="P:menaquinone biosynthetic process"/>
    <property type="evidence" value="ECO:0007669"/>
    <property type="project" value="UniProtKB-UniRule"/>
</dbReference>
<comment type="caution">
    <text evidence="6">Lacks conserved residue(s) required for the propagation of feature annotation.</text>
</comment>
<dbReference type="GO" id="GO:0008425">
    <property type="term" value="F:2-methoxy-6-polyprenyl-1,4-benzoquinol methyltransferase activity"/>
    <property type="evidence" value="ECO:0007669"/>
    <property type="project" value="UniProtKB-UniRule"/>
</dbReference>
<dbReference type="RefSeq" id="WP_274494870.1">
    <property type="nucleotide sequence ID" value="NZ_CP118166.1"/>
</dbReference>
<reference evidence="7" key="1">
    <citation type="submission" date="2023-02" db="EMBL/GenBank/DDBJ databases">
        <title>Genome sequence of Hyphococcus flavus.</title>
        <authorList>
            <person name="Rong J.-C."/>
            <person name="Zhao Q."/>
            <person name="Yi M."/>
            <person name="Wu J.-Y."/>
        </authorList>
    </citation>
    <scope>NUCLEOTIDE SEQUENCE</scope>
    <source>
        <strain evidence="7">MCCC 1K03223</strain>
    </source>
</reference>
<dbReference type="EC" id="2.1.1.163" evidence="6"/>
<dbReference type="CDD" id="cd02440">
    <property type="entry name" value="AdoMet_MTases"/>
    <property type="match status" value="1"/>
</dbReference>
<comment type="catalytic activity">
    <reaction evidence="6">
        <text>a 2-methoxy-6-(all-trans-polyprenyl)benzene-1,4-diol + S-adenosyl-L-methionine = a 5-methoxy-2-methyl-3-(all-trans-polyprenyl)benzene-1,4-diol + S-adenosyl-L-homocysteine + H(+)</text>
        <dbReference type="Rhea" id="RHEA:28286"/>
        <dbReference type="Rhea" id="RHEA-COMP:10858"/>
        <dbReference type="Rhea" id="RHEA-COMP:10859"/>
        <dbReference type="ChEBI" id="CHEBI:15378"/>
        <dbReference type="ChEBI" id="CHEBI:57856"/>
        <dbReference type="ChEBI" id="CHEBI:59789"/>
        <dbReference type="ChEBI" id="CHEBI:84166"/>
        <dbReference type="ChEBI" id="CHEBI:84167"/>
        <dbReference type="EC" id="2.1.1.201"/>
    </reaction>
</comment>
<dbReference type="PANTHER" id="PTHR43591:SF24">
    <property type="entry name" value="2-METHOXY-6-POLYPRENYL-1,4-BENZOQUINOL METHYLASE, MITOCHONDRIAL"/>
    <property type="match status" value="1"/>
</dbReference>
<dbReference type="GO" id="GO:0032259">
    <property type="term" value="P:methylation"/>
    <property type="evidence" value="ECO:0007669"/>
    <property type="project" value="UniProtKB-KW"/>
</dbReference>
<dbReference type="KEGG" id="hfl:PUV54_06855"/>
<dbReference type="Pfam" id="PF01209">
    <property type="entry name" value="Ubie_methyltran"/>
    <property type="match status" value="1"/>
</dbReference>
<feature type="binding site" evidence="6">
    <location>
        <position position="74"/>
    </location>
    <ligand>
        <name>S-adenosyl-L-methionine</name>
        <dbReference type="ChEBI" id="CHEBI:59789"/>
    </ligand>
</feature>
<dbReference type="GO" id="GO:0009060">
    <property type="term" value="P:aerobic respiration"/>
    <property type="evidence" value="ECO:0007669"/>
    <property type="project" value="UniProtKB-UniRule"/>
</dbReference>
<comment type="catalytic activity">
    <reaction evidence="6">
        <text>a 2-demethylmenaquinol + S-adenosyl-L-methionine = a menaquinol + S-adenosyl-L-homocysteine + H(+)</text>
        <dbReference type="Rhea" id="RHEA:42640"/>
        <dbReference type="Rhea" id="RHEA-COMP:9539"/>
        <dbReference type="Rhea" id="RHEA-COMP:9563"/>
        <dbReference type="ChEBI" id="CHEBI:15378"/>
        <dbReference type="ChEBI" id="CHEBI:18151"/>
        <dbReference type="ChEBI" id="CHEBI:55437"/>
        <dbReference type="ChEBI" id="CHEBI:57856"/>
        <dbReference type="ChEBI" id="CHEBI:59789"/>
        <dbReference type="EC" id="2.1.1.163"/>
    </reaction>
</comment>
<keyword evidence="2 6" id="KW-0489">Methyltransferase</keyword>
<name>A0AAE9ZKN7_9PROT</name>
<keyword evidence="8" id="KW-1185">Reference proteome</keyword>
<dbReference type="FunFam" id="3.40.50.150:FF:000064">
    <property type="entry name" value="2-methoxy-6-polyprenyl-1,4-benzoquinol methylase, mitochondrial"/>
    <property type="match status" value="1"/>
</dbReference>
<gene>
    <name evidence="6" type="primary">ubiE</name>
    <name evidence="7" type="ORF">PUV54_06855</name>
</gene>
<comment type="pathway">
    <text evidence="6">Cofactor biosynthesis; ubiquinone biosynthesis.</text>
</comment>
<keyword evidence="5 6" id="KW-0949">S-adenosyl-L-methionine</keyword>
<proteinExistence type="inferred from homology"/>
<evidence type="ECO:0000313" key="7">
    <source>
        <dbReference type="EMBL" id="WDI32916.1"/>
    </source>
</evidence>
<evidence type="ECO:0000256" key="4">
    <source>
        <dbReference type="ARBA" id="ARBA00022688"/>
    </source>
</evidence>
<evidence type="ECO:0000256" key="3">
    <source>
        <dbReference type="ARBA" id="ARBA00022679"/>
    </source>
</evidence>
<dbReference type="AlphaFoldDB" id="A0AAE9ZKN7"/>
<dbReference type="InterPro" id="IPR004033">
    <property type="entry name" value="UbiE/COQ5_MeTrFase"/>
</dbReference>
<dbReference type="EC" id="2.1.1.201" evidence="6"/>
<protein>
    <recommendedName>
        <fullName evidence="6">Ubiquinone/menaquinone biosynthesis C-methyltransferase UbiE</fullName>
        <ecNumber evidence="6">2.1.1.163</ecNumber>
        <ecNumber evidence="6">2.1.1.201</ecNumber>
    </recommendedName>
    <alternativeName>
        <fullName evidence="6">2-methoxy-6-polyprenyl-1,4-benzoquinol methylase</fullName>
    </alternativeName>
    <alternativeName>
        <fullName evidence="6">Demethylmenaquinone methyltransferase</fullName>
    </alternativeName>
</protein>
<dbReference type="EMBL" id="CP118166">
    <property type="protein sequence ID" value="WDI32916.1"/>
    <property type="molecule type" value="Genomic_DNA"/>
</dbReference>
<evidence type="ECO:0000256" key="2">
    <source>
        <dbReference type="ARBA" id="ARBA00022603"/>
    </source>
</evidence>
<comment type="similarity">
    <text evidence="6">Belongs to the class I-like SAM-binding methyltransferase superfamily. MenG/UbiE family.</text>
</comment>
<dbReference type="Gene3D" id="3.40.50.150">
    <property type="entry name" value="Vaccinia Virus protein VP39"/>
    <property type="match status" value="1"/>
</dbReference>
<dbReference type="SUPFAM" id="SSF53335">
    <property type="entry name" value="S-adenosyl-L-methionine-dependent methyltransferases"/>
    <property type="match status" value="1"/>
</dbReference>
<evidence type="ECO:0000313" key="8">
    <source>
        <dbReference type="Proteomes" id="UP001214043"/>
    </source>
</evidence>
<organism evidence="7 8">
    <name type="scientific">Hyphococcus flavus</name>
    <dbReference type="NCBI Taxonomy" id="1866326"/>
    <lineage>
        <taxon>Bacteria</taxon>
        <taxon>Pseudomonadati</taxon>
        <taxon>Pseudomonadota</taxon>
        <taxon>Alphaproteobacteria</taxon>
        <taxon>Parvularculales</taxon>
        <taxon>Parvularculaceae</taxon>
        <taxon>Hyphococcus</taxon>
    </lineage>
</organism>
<evidence type="ECO:0000256" key="6">
    <source>
        <dbReference type="HAMAP-Rule" id="MF_01813"/>
    </source>
</evidence>
<evidence type="ECO:0000256" key="5">
    <source>
        <dbReference type="ARBA" id="ARBA00022691"/>
    </source>
</evidence>
<dbReference type="PANTHER" id="PTHR43591">
    <property type="entry name" value="METHYLTRANSFERASE"/>
    <property type="match status" value="1"/>
</dbReference>
<dbReference type="NCBIfam" id="TIGR01934">
    <property type="entry name" value="MenG_MenH_UbiE"/>
    <property type="match status" value="1"/>
</dbReference>
<sequence>MTQRGEDETSFGFRTVKTGEKAHLVRDVFDSVASRYDLMNDLMSGGVHRIWKSVLLDRLMPRPGEKLIDVAGGTGDVAAGFLRRADERARAEAKTPATATICDINYEMLKAGEARADMAAFGERLSRVTGDAESLPFPDKCADAYTVAFGIRNVTDMDAALCEAFRVLRPGGRFFCLEFSHPITEGLQKIYDAYSFNVIPWLGEQVADDRESYQYLVESIRKFPGQEAFAARIRNAGFARVKYENLTGGVAAIHSGWRI</sequence>
<dbReference type="InterPro" id="IPR029063">
    <property type="entry name" value="SAM-dependent_MTases_sf"/>
</dbReference>
<evidence type="ECO:0000256" key="1">
    <source>
        <dbReference type="ARBA" id="ARBA00022428"/>
    </source>
</evidence>
<dbReference type="HAMAP" id="MF_01813">
    <property type="entry name" value="MenG_UbiE_methyltr"/>
    <property type="match status" value="1"/>
</dbReference>
<dbReference type="PROSITE" id="PS01183">
    <property type="entry name" value="UBIE_1"/>
    <property type="match status" value="1"/>
</dbReference>
<comment type="pathway">
    <text evidence="6">Quinol/quinone metabolism; menaquinone biosynthesis; menaquinol from 1,4-dihydroxy-2-naphthoate: step 2/2.</text>
</comment>
<feature type="binding site" evidence="6">
    <location>
        <begin position="131"/>
        <end position="132"/>
    </location>
    <ligand>
        <name>S-adenosyl-L-methionine</name>
        <dbReference type="ChEBI" id="CHEBI:59789"/>
    </ligand>
</feature>
<dbReference type="PROSITE" id="PS51608">
    <property type="entry name" value="SAM_MT_UBIE"/>
    <property type="match status" value="1"/>
</dbReference>
<dbReference type="Proteomes" id="UP001214043">
    <property type="component" value="Chromosome"/>
</dbReference>
<dbReference type="PROSITE" id="PS01184">
    <property type="entry name" value="UBIE_2"/>
    <property type="match status" value="1"/>
</dbReference>
<dbReference type="InterPro" id="IPR023576">
    <property type="entry name" value="UbiE/COQ5_MeTrFase_CS"/>
</dbReference>
<dbReference type="GO" id="GO:0043770">
    <property type="term" value="F:demethylmenaquinone methyltransferase activity"/>
    <property type="evidence" value="ECO:0007669"/>
    <property type="project" value="UniProtKB-UniRule"/>
</dbReference>
<keyword evidence="4 6" id="KW-0831">Ubiquinone biosynthesis</keyword>
<accession>A0AAE9ZKN7</accession>
<keyword evidence="1 6" id="KW-0474">Menaquinone biosynthesis</keyword>
<comment type="function">
    <text evidence="6">Methyltransferase required for the conversion of demethylmenaquinol (DMKH2) to menaquinol (MKH2) and the conversion of 2-polyprenyl-6-methoxy-1,4-benzoquinol (DDMQH2) to 2-polyprenyl-3-methyl-6-methoxy-1,4-benzoquinol (DMQH2).</text>
</comment>